<dbReference type="Gene3D" id="3.30.60.10">
    <property type="entry name" value="Endochitinase-like"/>
    <property type="match status" value="2"/>
</dbReference>
<dbReference type="PANTHER" id="PTHR11709">
    <property type="entry name" value="MULTI-COPPER OXIDASE"/>
    <property type="match status" value="1"/>
</dbReference>
<dbReference type="CDD" id="cd13880">
    <property type="entry name" value="CuRO_2_MaLCC_like"/>
    <property type="match status" value="1"/>
</dbReference>
<comment type="caution">
    <text evidence="8">Lacks conserved residue(s) required for the propagation of feature annotation.</text>
</comment>
<dbReference type="InterPro" id="IPR001002">
    <property type="entry name" value="Chitin-bd_1"/>
</dbReference>
<name>A0A6A6UCJ4_9PEZI</name>
<dbReference type="InterPro" id="IPR018371">
    <property type="entry name" value="Chitin-binding_1_CS"/>
</dbReference>
<evidence type="ECO:0000256" key="8">
    <source>
        <dbReference type="PROSITE-ProRule" id="PRU00261"/>
    </source>
</evidence>
<accession>A0A6A6UCJ4</accession>
<dbReference type="PROSITE" id="PS50948">
    <property type="entry name" value="PAN"/>
    <property type="match status" value="1"/>
</dbReference>
<feature type="disulfide bond" evidence="8">
    <location>
        <begin position="33"/>
        <end position="48"/>
    </location>
</feature>
<evidence type="ECO:0000256" key="5">
    <source>
        <dbReference type="ARBA" id="ARBA00023002"/>
    </source>
</evidence>
<evidence type="ECO:0000313" key="14">
    <source>
        <dbReference type="Proteomes" id="UP000799302"/>
    </source>
</evidence>
<feature type="signal peptide" evidence="10">
    <location>
        <begin position="1"/>
        <end position="18"/>
    </location>
</feature>
<gene>
    <name evidence="13" type="ORF">BT63DRAFT_401292</name>
</gene>
<dbReference type="Pfam" id="PF00187">
    <property type="entry name" value="Chitin_bind_1"/>
    <property type="match status" value="1"/>
</dbReference>
<evidence type="ECO:0000259" key="11">
    <source>
        <dbReference type="PROSITE" id="PS50941"/>
    </source>
</evidence>
<keyword evidence="14" id="KW-1185">Reference proteome</keyword>
<dbReference type="Pfam" id="PF00394">
    <property type="entry name" value="Cu-oxidase"/>
    <property type="match status" value="1"/>
</dbReference>
<feature type="compositionally biased region" description="Low complexity" evidence="9">
    <location>
        <begin position="132"/>
        <end position="314"/>
    </location>
</feature>
<feature type="chain" id="PRO_5025430637" description="Multicopper oxidase" evidence="10">
    <location>
        <begin position="19"/>
        <end position="1014"/>
    </location>
</feature>
<dbReference type="InterPro" id="IPR036861">
    <property type="entry name" value="Endochitinase-like_sf"/>
</dbReference>
<dbReference type="AlphaFoldDB" id="A0A6A6UCJ4"/>
<evidence type="ECO:0000256" key="1">
    <source>
        <dbReference type="ARBA" id="ARBA00010609"/>
    </source>
</evidence>
<dbReference type="CDD" id="cd00035">
    <property type="entry name" value="ChtBD1"/>
    <property type="match status" value="1"/>
</dbReference>
<keyword evidence="3" id="KW-0479">Metal-binding</keyword>
<evidence type="ECO:0000313" key="13">
    <source>
        <dbReference type="EMBL" id="KAF2669167.1"/>
    </source>
</evidence>
<feature type="domain" description="Chitin-binding type-1" evidence="11">
    <location>
        <begin position="30"/>
        <end position="74"/>
    </location>
</feature>
<sequence>MRFSLAAFVLLRVGSVLAAPSNLVSLEERGSTCGFLAFGAKCASGQCCSAFGFCGTGSSYCGTGCQESFGYCPDIGFLQTVSSNGKCGGSFGIGPNCEGSGFGNCCSKAGTCGSDAASCGTGCQSTFGTCGVSSSSSVKVSSSTRAPSSSSVKTSSSVKPTSSAPVTSSKASSSVPASSSKAPSSVPSSTPVSSSKASSSVPVSSSKASSSVPASSSKASSSVPASSSAPVSSSKASSSAPVSSSAAVSSSKASSSTPVSSSAPVSSSKASSSVPASSSASVSSKASSSAPVSSSASSSVPASSSTPVSSSAPVSSSLASSVSITSSATLSSAVPSVSASCGLPGYDAGNPAAAYYSGTVADTASCAAICRTQSCLSFAFGGSGTECLTYTAAVAGNFNANAASPYLFYDISCFPASSSSSIASSSTVSSSSSSSSAATCVSSAAPSASTLPNCTPCQGQPGTDKYCGLTIATDYYTTAPPKTCKVVHYNFDITETKLSPDGVPRFAMVVNGQMPGPTIEASWGDTVVVTVNNKLTTSKNGTSIHFHGIRQLNNNMMDGVPSITQCPIAPGSSMTYTWVAEQYGSSWYHSHFAIQTWEGVFGPIVIDGPSTKAYDEDLGPLMIQDWTHRTVDSMYDMAQNATTNPATGATFGGPQTMDTGLLNGQNVWDNGVSGATNATAISGTRLTFNNIQQGKSYRLRLVNVAIQSTYKFSLDGHSFDVIANDLVPIVPYTTNILNINIGQRYDIIIHANQTAGSYWLRADNQESCAHTIQNRDIKAVFNYAGLNSTGTPTTTGFNYTDACIDEPLASLVPYVAKNAGTADITEGPLTVVIAANQASLFKWYLNGQTFFSQYDDPTLYEIAENNVTTNYSGSLLLPLPTKDQWVYVIIESPIPLPHPIHLHGHDFLILASGAGTYSSSTVLNLVNPPRRDTVLMPTAGYVVIAFVTDNPGVWLAHCHIGWHTSMGFALQFVEMQSQIVSGGGVSDSCSLTGTCAAWKTFANANQVTVLDSGV</sequence>
<keyword evidence="6" id="KW-0186">Copper</keyword>
<dbReference type="InterPro" id="IPR008972">
    <property type="entry name" value="Cupredoxin"/>
</dbReference>
<reference evidence="13" key="1">
    <citation type="journal article" date="2020" name="Stud. Mycol.">
        <title>101 Dothideomycetes genomes: a test case for predicting lifestyles and emergence of pathogens.</title>
        <authorList>
            <person name="Haridas S."/>
            <person name="Albert R."/>
            <person name="Binder M."/>
            <person name="Bloem J."/>
            <person name="Labutti K."/>
            <person name="Salamov A."/>
            <person name="Andreopoulos B."/>
            <person name="Baker S."/>
            <person name="Barry K."/>
            <person name="Bills G."/>
            <person name="Bluhm B."/>
            <person name="Cannon C."/>
            <person name="Castanera R."/>
            <person name="Culley D."/>
            <person name="Daum C."/>
            <person name="Ezra D."/>
            <person name="Gonzalez J."/>
            <person name="Henrissat B."/>
            <person name="Kuo A."/>
            <person name="Liang C."/>
            <person name="Lipzen A."/>
            <person name="Lutzoni F."/>
            <person name="Magnuson J."/>
            <person name="Mondo S."/>
            <person name="Nolan M."/>
            <person name="Ohm R."/>
            <person name="Pangilinan J."/>
            <person name="Park H.-J."/>
            <person name="Ramirez L."/>
            <person name="Alfaro M."/>
            <person name="Sun H."/>
            <person name="Tritt A."/>
            <person name="Yoshinaga Y."/>
            <person name="Zwiers L.-H."/>
            <person name="Turgeon B."/>
            <person name="Goodwin S."/>
            <person name="Spatafora J."/>
            <person name="Crous P."/>
            <person name="Grigoriev I."/>
        </authorList>
    </citation>
    <scope>NUCLEOTIDE SEQUENCE</scope>
    <source>
        <strain evidence="13">CBS 115976</strain>
    </source>
</reference>
<feature type="disulfide bond" evidence="8">
    <location>
        <begin position="105"/>
        <end position="119"/>
    </location>
</feature>
<keyword evidence="4" id="KW-0677">Repeat</keyword>
<keyword evidence="5" id="KW-0560">Oxidoreductase</keyword>
<comment type="similarity">
    <text evidence="1">Belongs to the multicopper oxidase family.</text>
</comment>
<dbReference type="GO" id="GO:0016491">
    <property type="term" value="F:oxidoreductase activity"/>
    <property type="evidence" value="ECO:0007669"/>
    <property type="project" value="UniProtKB-KW"/>
</dbReference>
<dbReference type="InterPro" id="IPR001117">
    <property type="entry name" value="Cu-oxidase_2nd"/>
</dbReference>
<dbReference type="CDD" id="cd13854">
    <property type="entry name" value="CuRO_1_MaLCC_like"/>
    <property type="match status" value="1"/>
</dbReference>
<dbReference type="PROSITE" id="PS00026">
    <property type="entry name" value="CHIT_BIND_I_1"/>
    <property type="match status" value="1"/>
</dbReference>
<dbReference type="CDD" id="cd11618">
    <property type="entry name" value="ChtBD1_1"/>
    <property type="match status" value="1"/>
</dbReference>
<keyword evidence="2 8" id="KW-0147">Chitin-binding</keyword>
<dbReference type="GO" id="GO:0008061">
    <property type="term" value="F:chitin binding"/>
    <property type="evidence" value="ECO:0007669"/>
    <property type="project" value="UniProtKB-UniRule"/>
</dbReference>
<keyword evidence="7" id="KW-0325">Glycoprotein</keyword>
<dbReference type="Pfam" id="PF07731">
    <property type="entry name" value="Cu-oxidase_2"/>
    <property type="match status" value="1"/>
</dbReference>
<dbReference type="InterPro" id="IPR045087">
    <property type="entry name" value="Cu-oxidase_fam"/>
</dbReference>
<feature type="region of interest" description="Disordered" evidence="9">
    <location>
        <begin position="129"/>
        <end position="314"/>
    </location>
</feature>
<evidence type="ECO:0000256" key="3">
    <source>
        <dbReference type="ARBA" id="ARBA00022723"/>
    </source>
</evidence>
<organism evidence="13 14">
    <name type="scientific">Microthyrium microscopicum</name>
    <dbReference type="NCBI Taxonomy" id="703497"/>
    <lineage>
        <taxon>Eukaryota</taxon>
        <taxon>Fungi</taxon>
        <taxon>Dikarya</taxon>
        <taxon>Ascomycota</taxon>
        <taxon>Pezizomycotina</taxon>
        <taxon>Dothideomycetes</taxon>
        <taxon>Dothideomycetes incertae sedis</taxon>
        <taxon>Microthyriales</taxon>
        <taxon>Microthyriaceae</taxon>
        <taxon>Microthyrium</taxon>
    </lineage>
</organism>
<dbReference type="InterPro" id="IPR011707">
    <property type="entry name" value="Cu-oxidase-like_N"/>
</dbReference>
<dbReference type="SUPFAM" id="SSF57016">
    <property type="entry name" value="Plant lectins/antimicrobial peptides"/>
    <property type="match status" value="2"/>
</dbReference>
<dbReference type="InterPro" id="IPR003609">
    <property type="entry name" value="Pan_app"/>
</dbReference>
<evidence type="ECO:0008006" key="15">
    <source>
        <dbReference type="Google" id="ProtNLM"/>
    </source>
</evidence>
<keyword evidence="8" id="KW-1015">Disulfide bond</keyword>
<evidence type="ECO:0000256" key="6">
    <source>
        <dbReference type="ARBA" id="ARBA00023008"/>
    </source>
</evidence>
<evidence type="ECO:0000256" key="2">
    <source>
        <dbReference type="ARBA" id="ARBA00022669"/>
    </source>
</evidence>
<dbReference type="GO" id="GO:0005507">
    <property type="term" value="F:copper ion binding"/>
    <property type="evidence" value="ECO:0007669"/>
    <property type="project" value="InterPro"/>
</dbReference>
<evidence type="ECO:0000259" key="12">
    <source>
        <dbReference type="PROSITE" id="PS50948"/>
    </source>
</evidence>
<dbReference type="SMART" id="SM00270">
    <property type="entry name" value="ChtBD1"/>
    <property type="match status" value="2"/>
</dbReference>
<dbReference type="Proteomes" id="UP000799302">
    <property type="component" value="Unassembled WGS sequence"/>
</dbReference>
<feature type="domain" description="Chitin-binding type-1" evidence="11">
    <location>
        <begin position="84"/>
        <end position="132"/>
    </location>
</feature>
<evidence type="ECO:0000256" key="7">
    <source>
        <dbReference type="ARBA" id="ARBA00023180"/>
    </source>
</evidence>
<dbReference type="EMBL" id="MU004235">
    <property type="protein sequence ID" value="KAF2669167.1"/>
    <property type="molecule type" value="Genomic_DNA"/>
</dbReference>
<feature type="disulfide bond" evidence="8">
    <location>
        <begin position="47"/>
        <end position="61"/>
    </location>
</feature>
<dbReference type="PANTHER" id="PTHR11709:SF502">
    <property type="entry name" value="MULTICOPPER OXIDASE"/>
    <property type="match status" value="1"/>
</dbReference>
<dbReference type="Pfam" id="PF07732">
    <property type="entry name" value="Cu-oxidase_3"/>
    <property type="match status" value="1"/>
</dbReference>
<keyword evidence="10" id="KW-0732">Signal</keyword>
<proteinExistence type="inferred from homology"/>
<evidence type="ECO:0000256" key="10">
    <source>
        <dbReference type="SAM" id="SignalP"/>
    </source>
</evidence>
<evidence type="ECO:0000256" key="9">
    <source>
        <dbReference type="SAM" id="MobiDB-lite"/>
    </source>
</evidence>
<feature type="disulfide bond" evidence="8">
    <location>
        <begin position="42"/>
        <end position="54"/>
    </location>
</feature>
<dbReference type="SUPFAM" id="SSF49503">
    <property type="entry name" value="Cupredoxins"/>
    <property type="match status" value="3"/>
</dbReference>
<dbReference type="CDD" id="cd13901">
    <property type="entry name" value="CuRO_3_MaLCC_like"/>
    <property type="match status" value="1"/>
</dbReference>
<dbReference type="InterPro" id="IPR011706">
    <property type="entry name" value="Cu-oxidase_C"/>
</dbReference>
<evidence type="ECO:0000256" key="4">
    <source>
        <dbReference type="ARBA" id="ARBA00022737"/>
    </source>
</evidence>
<dbReference type="OrthoDB" id="2121828at2759"/>
<feature type="domain" description="Apple" evidence="12">
    <location>
        <begin position="341"/>
        <end position="413"/>
    </location>
</feature>
<protein>
    <recommendedName>
        <fullName evidence="15">Multicopper oxidase</fullName>
    </recommendedName>
</protein>
<dbReference type="FunFam" id="2.60.40.420:FF:000038">
    <property type="entry name" value="Extracellular dihydrogeodin oxidase/laccase"/>
    <property type="match status" value="1"/>
</dbReference>
<dbReference type="FunFam" id="2.60.40.420:FF:000021">
    <property type="entry name" value="Extracellular dihydrogeodin oxidase/laccase"/>
    <property type="match status" value="1"/>
</dbReference>
<dbReference type="PROSITE" id="PS50941">
    <property type="entry name" value="CHIT_BIND_I_2"/>
    <property type="match status" value="2"/>
</dbReference>
<dbReference type="Gene3D" id="2.60.40.420">
    <property type="entry name" value="Cupredoxins - blue copper proteins"/>
    <property type="match status" value="3"/>
</dbReference>